<sequence>MGLKLYPSTLKKQVKSIADNLKDDNENLVCILEVIGHFTGNPNLKGEAWDSMKAHMDDHETVIQGLICANDIVIQNSETLCVSIGEENIDEDELNAQIVSLKNLNNSFETITKNLELCLNNAILSGTESFNYFNSISYYESCIQANILKINELTGKIEKLYQIEGQTNSLYSESKGLYEAVESGLLSIQTAWNASTGQFDVSKINKKWRNVIRNEWKERQESIENKYVTPSIITELLTMSSLNIDTSSTLWTTIKALATKCDLVREGDYIIVKGTVGLRKDIEVLKDIKGTRYKINSPAYFNAHLNQFLPKNERNFSKIISKTTSNLRENGFPTLKGTGFLKETFTFQEKDILGNAGRAVGYLSVVSNIGEEMYDNYLEGETEVSEYISDAVVEGVAGIGSMAVSAGCAKVGAALGTAIPIPVVGTVVGAVAGFGIGYIGAKVYDSIVTEDLKEMASEFVEEGAEYIKDCVGGFFSKVGEAIGAW</sequence>
<dbReference type="EMBL" id="NIHT01000025">
    <property type="protein sequence ID" value="PLT72202.1"/>
    <property type="molecule type" value="Genomic_DNA"/>
</dbReference>
<protein>
    <recommendedName>
        <fullName evidence="2">LXG domain-containing protein</fullName>
    </recommendedName>
</protein>
<name>A0A2N5PAP7_MEDGN</name>
<dbReference type="InterPro" id="IPR006829">
    <property type="entry name" value="LXG_dom"/>
</dbReference>
<dbReference type="EMBL" id="NIHS01000016">
    <property type="protein sequence ID" value="PLT72055.1"/>
    <property type="molecule type" value="Genomic_DNA"/>
</dbReference>
<dbReference type="Pfam" id="PF04740">
    <property type="entry name" value="LXG"/>
    <property type="match status" value="1"/>
</dbReference>
<feature type="domain" description="LXG" evidence="2">
    <location>
        <begin position="1"/>
        <end position="229"/>
    </location>
</feature>
<comment type="caution">
    <text evidence="4">The sequence shown here is derived from an EMBL/GenBank/DDBJ whole genome shotgun (WGS) entry which is preliminary data.</text>
</comment>
<evidence type="ECO:0000313" key="3">
    <source>
        <dbReference type="EMBL" id="PLT72055.1"/>
    </source>
</evidence>
<evidence type="ECO:0000313" key="6">
    <source>
        <dbReference type="Proteomes" id="UP000235093"/>
    </source>
</evidence>
<proteinExistence type="inferred from homology"/>
<evidence type="ECO:0000256" key="1">
    <source>
        <dbReference type="ARBA" id="ARBA00034117"/>
    </source>
</evidence>
<evidence type="ECO:0000259" key="2">
    <source>
        <dbReference type="PROSITE" id="PS51756"/>
    </source>
</evidence>
<gene>
    <name evidence="4" type="ORF">CDL23_13700</name>
    <name evidence="3" type="ORF">CDL26_10235</name>
</gene>
<accession>A0A2N5PAP7</accession>
<evidence type="ECO:0000313" key="4">
    <source>
        <dbReference type="EMBL" id="PLT72202.1"/>
    </source>
</evidence>
<dbReference type="RefSeq" id="WP_101870872.1">
    <property type="nucleotide sequence ID" value="NZ_NIHS01000016.1"/>
</dbReference>
<dbReference type="Proteomes" id="UP000234891">
    <property type="component" value="Unassembled WGS sequence"/>
</dbReference>
<organism evidence="4 6">
    <name type="scientific">Mediterraneibacter gnavus</name>
    <name type="common">Ruminococcus gnavus</name>
    <dbReference type="NCBI Taxonomy" id="33038"/>
    <lineage>
        <taxon>Bacteria</taxon>
        <taxon>Bacillati</taxon>
        <taxon>Bacillota</taxon>
        <taxon>Clostridia</taxon>
        <taxon>Lachnospirales</taxon>
        <taxon>Lachnospiraceae</taxon>
        <taxon>Mediterraneibacter</taxon>
    </lineage>
</organism>
<dbReference type="AlphaFoldDB" id="A0A2N5PAP7"/>
<reference evidence="5 6" key="1">
    <citation type="journal article" date="2017" name="Genome Med.">
        <title>A novel Ruminococcus gnavus clade enriched in inflammatory bowel disease patients.</title>
        <authorList>
            <person name="Hall A.B."/>
            <person name="Yassour M."/>
            <person name="Sauk J."/>
            <person name="Garner A."/>
            <person name="Jiang X."/>
            <person name="Arthur T."/>
            <person name="Lagoudas G.K."/>
            <person name="Vatanen T."/>
            <person name="Fornelos N."/>
            <person name="Wilson R."/>
            <person name="Bertha M."/>
            <person name="Cohen M."/>
            <person name="Garber J."/>
            <person name="Khalili H."/>
            <person name="Gevers D."/>
            <person name="Ananthakrishnan A.N."/>
            <person name="Kugathasan S."/>
            <person name="Lander E.S."/>
            <person name="Blainey P."/>
            <person name="Vlamakis H."/>
            <person name="Xavier R.J."/>
            <person name="Huttenhower C."/>
        </authorList>
    </citation>
    <scope>NUCLEOTIDE SEQUENCE [LARGE SCALE GENOMIC DNA]</scope>
    <source>
        <strain evidence="3 5">RJX1124</strain>
        <strain evidence="4 6">RJX1125</strain>
    </source>
</reference>
<dbReference type="PROSITE" id="PS51756">
    <property type="entry name" value="LXG"/>
    <property type="match status" value="1"/>
</dbReference>
<dbReference type="Proteomes" id="UP000235093">
    <property type="component" value="Unassembled WGS sequence"/>
</dbReference>
<comment type="similarity">
    <text evidence="1">In the N-terminal section; belongs to the LXG family.</text>
</comment>
<evidence type="ECO:0000313" key="5">
    <source>
        <dbReference type="Proteomes" id="UP000234891"/>
    </source>
</evidence>